<dbReference type="InterPro" id="IPR001296">
    <property type="entry name" value="Glyco_trans_1"/>
</dbReference>
<protein>
    <submittedName>
        <fullName evidence="3">Glycosyltransferase involved in cell wall biosynthesis</fullName>
    </submittedName>
</protein>
<gene>
    <name evidence="3" type="ORF">LX97_01727</name>
</gene>
<dbReference type="PANTHER" id="PTHR12526:SF630">
    <property type="entry name" value="GLYCOSYLTRANSFERASE"/>
    <property type="match status" value="1"/>
</dbReference>
<dbReference type="SUPFAM" id="SSF53756">
    <property type="entry name" value="UDP-Glycosyltransferase/glycogen phosphorylase"/>
    <property type="match status" value="1"/>
</dbReference>
<sequence>MIKFLVVTDAHLIRQNGKKVAYAPYVKEMDLWMRYVDEVTFICPSKITGKLLAQPFLRQDFNQIGLRRLEFHTLGSAIISFITVPYQFFVLCFAFAKADHIHLRCPGNLALLASIAQVLFPSKKKTAKYAGNFDPNAVQPIAYRWQKRILSNSFLTKNIDILAYGKWPDQSENVKPFFTATYKRNQITPLTKRDWNGPFKAVFVGTMGANKRPIEVFEIIKEMIDKGIDISIDFYGDGPLRTELESRVKLVGLEDKVRLHGNVDNSIVTEAYKNAHFSFLLSKSEGWPKAVAEAMFWGCIPIASQVSCVPWMLGAENSKFQIPNSKFENDTSSSKNNASSSESREEACCERGILIKELSTAEEQVTEYLSQPDVLQKFSENAATWSRQYTLDDFEEAIQQLIQND</sequence>
<feature type="domain" description="Glycosyl transferase family 1" evidence="2">
    <location>
        <begin position="197"/>
        <end position="324"/>
    </location>
</feature>
<evidence type="ECO:0000256" key="1">
    <source>
        <dbReference type="SAM" id="MobiDB-lite"/>
    </source>
</evidence>
<name>A0ABX5PYQ8_9FLAO</name>
<feature type="compositionally biased region" description="Low complexity" evidence="1">
    <location>
        <begin position="332"/>
        <end position="341"/>
    </location>
</feature>
<dbReference type="EMBL" id="QKZR01000002">
    <property type="protein sequence ID" value="PZX40954.1"/>
    <property type="molecule type" value="Genomic_DNA"/>
</dbReference>
<evidence type="ECO:0000313" key="3">
    <source>
        <dbReference type="EMBL" id="PZX40954.1"/>
    </source>
</evidence>
<dbReference type="Proteomes" id="UP000248584">
    <property type="component" value="Unassembled WGS sequence"/>
</dbReference>
<evidence type="ECO:0000259" key="2">
    <source>
        <dbReference type="Pfam" id="PF00534"/>
    </source>
</evidence>
<dbReference type="PANTHER" id="PTHR12526">
    <property type="entry name" value="GLYCOSYLTRANSFERASE"/>
    <property type="match status" value="1"/>
</dbReference>
<accession>A0ABX5PYQ8</accession>
<feature type="region of interest" description="Disordered" evidence="1">
    <location>
        <begin position="324"/>
        <end position="344"/>
    </location>
</feature>
<dbReference type="Gene3D" id="3.40.50.2000">
    <property type="entry name" value="Glycogen Phosphorylase B"/>
    <property type="match status" value="1"/>
</dbReference>
<dbReference type="Pfam" id="PF00534">
    <property type="entry name" value="Glycos_transf_1"/>
    <property type="match status" value="1"/>
</dbReference>
<comment type="caution">
    <text evidence="3">The sequence shown here is derived from an EMBL/GenBank/DDBJ whole genome shotgun (WGS) entry which is preliminary data.</text>
</comment>
<reference evidence="3 4" key="1">
    <citation type="submission" date="2018-06" db="EMBL/GenBank/DDBJ databases">
        <title>Genomic Encyclopedia of Archaeal and Bacterial Type Strains, Phase II (KMG-II): from individual species to whole genera.</title>
        <authorList>
            <person name="Goeker M."/>
        </authorList>
    </citation>
    <scope>NUCLEOTIDE SEQUENCE [LARGE SCALE GENOMIC DNA]</scope>
    <source>
        <strain evidence="3 4">DSM 17205</strain>
    </source>
</reference>
<organism evidence="3 4">
    <name type="scientific">Nonlabens dokdonensis</name>
    <dbReference type="NCBI Taxonomy" id="328515"/>
    <lineage>
        <taxon>Bacteria</taxon>
        <taxon>Pseudomonadati</taxon>
        <taxon>Bacteroidota</taxon>
        <taxon>Flavobacteriia</taxon>
        <taxon>Flavobacteriales</taxon>
        <taxon>Flavobacteriaceae</taxon>
        <taxon>Nonlabens</taxon>
    </lineage>
</organism>
<keyword evidence="4" id="KW-1185">Reference proteome</keyword>
<dbReference type="RefSeq" id="WP_015362925.1">
    <property type="nucleotide sequence ID" value="NZ_QKZR01000002.1"/>
</dbReference>
<evidence type="ECO:0000313" key="4">
    <source>
        <dbReference type="Proteomes" id="UP000248584"/>
    </source>
</evidence>
<proteinExistence type="predicted"/>